<protein>
    <submittedName>
        <fullName evidence="1">Uncharacterized protein</fullName>
    </submittedName>
</protein>
<keyword evidence="2" id="KW-1185">Reference proteome</keyword>
<dbReference type="EMBL" id="MK618717">
    <property type="protein sequence ID" value="QBQ72364.1"/>
    <property type="molecule type" value="Genomic_DNA"/>
</dbReference>
<dbReference type="Proteomes" id="UP000309130">
    <property type="component" value="Segment"/>
</dbReference>
<evidence type="ECO:0000313" key="2">
    <source>
        <dbReference type="Proteomes" id="UP000309130"/>
    </source>
</evidence>
<gene>
    <name evidence="1" type="ORF">CPT_MTx_058</name>
</gene>
<evidence type="ECO:0000313" key="1">
    <source>
        <dbReference type="EMBL" id="QBQ72364.1"/>
    </source>
</evidence>
<name>A0A482MI72_9CAUD</name>
<sequence>MDEEKKGGRKFKGISPELVDLLMGVLIRIIGESVKDRIIRAILIGALSAVSSYVSIDTPSDPLPVLSQK</sequence>
<reference evidence="2" key="1">
    <citation type="submission" date="2019-03" db="EMBL/GenBank/DDBJ databases">
        <title>Complete Genome Sequence of Serratia marcescens Myophage MTx.</title>
        <authorList>
            <person name="Graham K."/>
            <person name="Freeman M."/>
            <person name="Newkirk H."/>
            <person name="Liu M."/>
            <person name="Ramsey J."/>
            <person name="Cahill J."/>
        </authorList>
    </citation>
    <scope>NUCLEOTIDE SEQUENCE [LARGE SCALE GENOMIC DNA]</scope>
</reference>
<accession>A0A482MI72</accession>
<proteinExistence type="predicted"/>
<organism evidence="1 2">
    <name type="scientific">Serratia phage MTx</name>
    <dbReference type="NCBI Taxonomy" id="2557553"/>
    <lineage>
        <taxon>Viruses</taxon>
        <taxon>Duplodnaviria</taxon>
        <taxon>Heunggongvirae</taxon>
        <taxon>Uroviricota</taxon>
        <taxon>Caudoviricetes</taxon>
        <taxon>Lindbergviridae</taxon>
        <taxon>Myosmarvirus</taxon>
        <taxon>Myosmarvirus MTx</taxon>
    </lineage>
</organism>